<sequence>MDGSAVVDPGEVSVAGTGASTAVSTCRPARLAARSRRKVSTCSRESCCSGAKPLFSFCVRSSTTASRCSTAWRSGSDAGSAALVVLGCPPVDGDVDCCSAGDVDGSVDPPSRDDCAVDCWEDCAVGDDEEVAPC</sequence>
<comment type="caution">
    <text evidence="1">The sequence shown here is derived from an EMBL/GenBank/DDBJ whole genome shotgun (WGS) entry which is preliminary data.</text>
</comment>
<dbReference type="Proteomes" id="UP001361570">
    <property type="component" value="Unassembled WGS sequence"/>
</dbReference>
<reference evidence="1 2" key="1">
    <citation type="submission" date="2024-03" db="EMBL/GenBank/DDBJ databases">
        <title>Draft genome sequence of Klenkia sp. LSe6-5.</title>
        <authorList>
            <person name="Duangmal K."/>
            <person name="Chantavorakit T."/>
        </authorList>
    </citation>
    <scope>NUCLEOTIDE SEQUENCE [LARGE SCALE GENOMIC DNA]</scope>
    <source>
        <strain evidence="1 2">LSe6-5</strain>
    </source>
</reference>
<accession>A0ABU8DND0</accession>
<gene>
    <name evidence="1" type="ORF">TEK04_01170</name>
</gene>
<dbReference type="RefSeq" id="WP_336402462.1">
    <property type="nucleotide sequence ID" value="NZ_JBAPLU010000001.1"/>
</dbReference>
<name>A0ABU8DND0_9ACTN</name>
<evidence type="ECO:0000313" key="2">
    <source>
        <dbReference type="Proteomes" id="UP001361570"/>
    </source>
</evidence>
<protein>
    <submittedName>
        <fullName evidence="1">Uncharacterized protein</fullName>
    </submittedName>
</protein>
<dbReference type="EMBL" id="JBAPLU010000001">
    <property type="protein sequence ID" value="MEI4270320.1"/>
    <property type="molecule type" value="Genomic_DNA"/>
</dbReference>
<proteinExistence type="predicted"/>
<evidence type="ECO:0000313" key="1">
    <source>
        <dbReference type="EMBL" id="MEI4270320.1"/>
    </source>
</evidence>
<keyword evidence="2" id="KW-1185">Reference proteome</keyword>
<organism evidence="1 2">
    <name type="scientific">Klenkia sesuvii</name>
    <dbReference type="NCBI Taxonomy" id="3103137"/>
    <lineage>
        <taxon>Bacteria</taxon>
        <taxon>Bacillati</taxon>
        <taxon>Actinomycetota</taxon>
        <taxon>Actinomycetes</taxon>
        <taxon>Geodermatophilales</taxon>
        <taxon>Geodermatophilaceae</taxon>
        <taxon>Klenkia</taxon>
    </lineage>
</organism>